<keyword evidence="2 6" id="KW-0812">Transmembrane</keyword>
<dbReference type="PANTHER" id="PTHR10736">
    <property type="entry name" value="BESTROPHIN"/>
    <property type="match status" value="1"/>
</dbReference>
<evidence type="ECO:0000313" key="8">
    <source>
        <dbReference type="Proteomes" id="UP000274131"/>
    </source>
</evidence>
<comment type="subcellular location">
    <subcellularLocation>
        <location evidence="6">Cell membrane</location>
        <topology evidence="6">Multi-pass membrane protein</topology>
    </subcellularLocation>
    <subcellularLocation>
        <location evidence="1">Membrane</location>
    </subcellularLocation>
</comment>
<sequence length="474" mass="54372">MTVTYTGDVSNCSLKAFGKALFRWRGSLWKSVYCELIIWCVAYATLSLIYRLGLNEEQQKTFEDVCALCYKYAEYIPLTFMLGFFVQQVINRWTDMFNNMGWCDNFSLYVSSYVQGTSLRARMMKRNIARYMILMQTLVFRDISIKVRRRFPTPESLVAAGFINEAEKVLLDETETPHKKYWVPVRWAMAIIRQARSEGLVANDFAVQDMYKRILDFRTNLQTVSLYDWVPLPLVYTQVVFLTVRLYFTIALLGRQYLKTNRYDDLKGPLDAYVPVMTIIQFVFYVGWMKVAEALLNPYGDDDDDFEVNWAIDRNLQVSLKIVDENPGFVPAVVKDKFWCDTIPEPLYSSETAHIPQHPPVGSAVGMVPPTDVIMVPRVNADGESVSSATNANPIFVRSTSVISNRSDGSMISNTFRRLSRLASRPQVAPHPEFTRRQSQLEDDEFIRQMAFGGESIPSAVEKVGKWARSVSQQ</sequence>
<dbReference type="PANTHER" id="PTHR10736:SF0">
    <property type="entry name" value="BESTROPHIN HOMOLOG"/>
    <property type="match status" value="1"/>
</dbReference>
<keyword evidence="6" id="KW-0813">Transport</keyword>
<proteinExistence type="inferred from homology"/>
<keyword evidence="3 6" id="KW-1133">Transmembrane helix</keyword>
<dbReference type="WBParaSite" id="EVEC_0000840001-mRNA-1">
    <property type="protein sequence ID" value="EVEC_0000840001-mRNA-1"/>
    <property type="gene ID" value="EVEC_0000840001"/>
</dbReference>
<evidence type="ECO:0000256" key="5">
    <source>
        <dbReference type="ARBA" id="ARBA00034769"/>
    </source>
</evidence>
<reference evidence="9" key="1">
    <citation type="submission" date="2017-02" db="UniProtKB">
        <authorList>
            <consortium name="WormBaseParasite"/>
        </authorList>
    </citation>
    <scope>IDENTIFICATION</scope>
</reference>
<dbReference type="OrthoDB" id="201595at2759"/>
<comment type="function">
    <text evidence="6">Forms chloride channels.</text>
</comment>
<keyword evidence="8" id="KW-1185">Reference proteome</keyword>
<dbReference type="GO" id="GO:0005886">
    <property type="term" value="C:plasma membrane"/>
    <property type="evidence" value="ECO:0007669"/>
    <property type="project" value="UniProtKB-SubCell"/>
</dbReference>
<dbReference type="EMBL" id="UXUI01009144">
    <property type="protein sequence ID" value="VDD93133.1"/>
    <property type="molecule type" value="Genomic_DNA"/>
</dbReference>
<dbReference type="AlphaFoldDB" id="A0A0N4VCU3"/>
<feature type="transmembrane region" description="Helical" evidence="6">
    <location>
        <begin position="32"/>
        <end position="52"/>
    </location>
</feature>
<accession>A0A0N4VCU3</accession>
<evidence type="ECO:0000256" key="2">
    <source>
        <dbReference type="ARBA" id="ARBA00022692"/>
    </source>
</evidence>
<evidence type="ECO:0000256" key="6">
    <source>
        <dbReference type="RuleBase" id="RU363126"/>
    </source>
</evidence>
<evidence type="ECO:0000256" key="1">
    <source>
        <dbReference type="ARBA" id="ARBA00004370"/>
    </source>
</evidence>
<keyword evidence="6" id="KW-1003">Cell membrane</keyword>
<dbReference type="InterPro" id="IPR000615">
    <property type="entry name" value="Bestrophin"/>
</dbReference>
<evidence type="ECO:0000256" key="3">
    <source>
        <dbReference type="ARBA" id="ARBA00022989"/>
    </source>
</evidence>
<comment type="similarity">
    <text evidence="5 6">Belongs to the anion channel-forming bestrophin (TC 1.A.46) family. Calcium-sensitive chloride channel subfamily.</text>
</comment>
<protein>
    <recommendedName>
        <fullName evidence="6">Bestrophin homolog</fullName>
    </recommendedName>
</protein>
<evidence type="ECO:0000313" key="7">
    <source>
        <dbReference type="EMBL" id="VDD93133.1"/>
    </source>
</evidence>
<evidence type="ECO:0000256" key="4">
    <source>
        <dbReference type="ARBA" id="ARBA00023136"/>
    </source>
</evidence>
<gene>
    <name evidence="7" type="ORF">EVEC_LOCUS7884</name>
</gene>
<dbReference type="Pfam" id="PF01062">
    <property type="entry name" value="Bestrophin"/>
    <property type="match status" value="1"/>
</dbReference>
<keyword evidence="6" id="KW-0868">Chloride</keyword>
<keyword evidence="6" id="KW-0869">Chloride channel</keyword>
<name>A0A0N4VCU3_ENTVE</name>
<keyword evidence="6" id="KW-0407">Ion channel</keyword>
<dbReference type="InterPro" id="IPR021134">
    <property type="entry name" value="Bestrophin-like"/>
</dbReference>
<evidence type="ECO:0000313" key="9">
    <source>
        <dbReference type="WBParaSite" id="EVEC_0000840001-mRNA-1"/>
    </source>
</evidence>
<keyword evidence="4 6" id="KW-0472">Membrane</keyword>
<keyword evidence="6" id="KW-0406">Ion transport</keyword>
<dbReference type="GO" id="GO:0034707">
    <property type="term" value="C:chloride channel complex"/>
    <property type="evidence" value="ECO:0007669"/>
    <property type="project" value="UniProtKB-KW"/>
</dbReference>
<organism evidence="9">
    <name type="scientific">Enterobius vermicularis</name>
    <name type="common">Human pinworm</name>
    <dbReference type="NCBI Taxonomy" id="51028"/>
    <lineage>
        <taxon>Eukaryota</taxon>
        <taxon>Metazoa</taxon>
        <taxon>Ecdysozoa</taxon>
        <taxon>Nematoda</taxon>
        <taxon>Chromadorea</taxon>
        <taxon>Rhabditida</taxon>
        <taxon>Spirurina</taxon>
        <taxon>Oxyuridomorpha</taxon>
        <taxon>Oxyuroidea</taxon>
        <taxon>Oxyuridae</taxon>
        <taxon>Enterobius</taxon>
    </lineage>
</organism>
<feature type="transmembrane region" description="Helical" evidence="6">
    <location>
        <begin position="72"/>
        <end position="90"/>
    </location>
</feature>
<dbReference type="Proteomes" id="UP000274131">
    <property type="component" value="Unassembled WGS sequence"/>
</dbReference>
<reference evidence="7 8" key="2">
    <citation type="submission" date="2018-10" db="EMBL/GenBank/DDBJ databases">
        <authorList>
            <consortium name="Pathogen Informatics"/>
        </authorList>
    </citation>
    <scope>NUCLEOTIDE SEQUENCE [LARGE SCALE GENOMIC DNA]</scope>
</reference>
<dbReference type="GO" id="GO:0005254">
    <property type="term" value="F:chloride channel activity"/>
    <property type="evidence" value="ECO:0007669"/>
    <property type="project" value="UniProtKB-KW"/>
</dbReference>